<name>A0AAU8LWI2_9BACT</name>
<evidence type="ECO:0000256" key="1">
    <source>
        <dbReference type="SAM" id="Phobius"/>
    </source>
</evidence>
<proteinExistence type="predicted"/>
<sequence length="83" mass="9655">MPDFFTSFDREQGGKHIANNEGFRGIGVGTVHNNMLFVLTLFMFFYFNVMRVFFVFWGPNEQIGKFLHTLQNSTDLEKPPFLA</sequence>
<keyword evidence="1" id="KW-0812">Transmembrane</keyword>
<keyword evidence="1" id="KW-0472">Membrane</keyword>
<evidence type="ECO:0000313" key="2">
    <source>
        <dbReference type="EMBL" id="XCN73911.1"/>
    </source>
</evidence>
<reference evidence="2" key="2">
    <citation type="submission" date="2024-06" db="EMBL/GenBank/DDBJ databases">
        <authorList>
            <person name="Plum-Jensen L.E."/>
            <person name="Schramm A."/>
            <person name="Marshall I.P.G."/>
        </authorList>
    </citation>
    <scope>NUCLEOTIDE SEQUENCE</scope>
    <source>
        <strain evidence="2">Rat1</strain>
    </source>
</reference>
<feature type="transmembrane region" description="Helical" evidence="1">
    <location>
        <begin position="35"/>
        <end position="57"/>
    </location>
</feature>
<accession>A0AAU8LWI2</accession>
<dbReference type="KEGG" id="eaj:Q3M24_03910"/>
<reference evidence="2" key="1">
    <citation type="journal article" date="2024" name="Syst. Appl. Microbiol.">
        <title>First single-strain enrichments of Electrothrix cable bacteria, description of E. aestuarii sp. nov. and E. rattekaaiensis sp. nov., and proposal of a cable bacteria taxonomy following the rules of the SeqCode.</title>
        <authorList>
            <person name="Plum-Jensen L.E."/>
            <person name="Schramm A."/>
            <person name="Marshall I.P.G."/>
        </authorList>
    </citation>
    <scope>NUCLEOTIDE SEQUENCE</scope>
    <source>
        <strain evidence="2">Rat1</strain>
    </source>
</reference>
<protein>
    <submittedName>
        <fullName evidence="2">Uncharacterized protein</fullName>
    </submittedName>
</protein>
<organism evidence="2">
    <name type="scientific">Candidatus Electrothrix aestuarii</name>
    <dbReference type="NCBI Taxonomy" id="3062594"/>
    <lineage>
        <taxon>Bacteria</taxon>
        <taxon>Pseudomonadati</taxon>
        <taxon>Thermodesulfobacteriota</taxon>
        <taxon>Desulfobulbia</taxon>
        <taxon>Desulfobulbales</taxon>
        <taxon>Desulfobulbaceae</taxon>
        <taxon>Candidatus Electrothrix</taxon>
    </lineage>
</organism>
<keyword evidence="1" id="KW-1133">Transmembrane helix</keyword>
<dbReference type="AlphaFoldDB" id="A0AAU8LWI2"/>
<gene>
    <name evidence="2" type="ORF">Q3M24_03910</name>
</gene>
<dbReference type="EMBL" id="CP159373">
    <property type="protein sequence ID" value="XCN73911.1"/>
    <property type="molecule type" value="Genomic_DNA"/>
</dbReference>